<keyword evidence="4" id="KW-0342">GTP-binding</keyword>
<dbReference type="NCBIfam" id="TIGR00750">
    <property type="entry name" value="lao"/>
    <property type="match status" value="1"/>
</dbReference>
<comment type="similarity">
    <text evidence="1">Belongs to the SIMIBI class G3E GTPase family. ArgK/MeaB subfamily.</text>
</comment>
<dbReference type="Gene3D" id="1.10.287.130">
    <property type="match status" value="1"/>
</dbReference>
<keyword evidence="7" id="KW-0808">Transferase</keyword>
<dbReference type="InterPro" id="IPR052040">
    <property type="entry name" value="GTPase/Isobutyryl-CoA_mutase"/>
</dbReference>
<dbReference type="InterPro" id="IPR005129">
    <property type="entry name" value="GTPase_ArgK"/>
</dbReference>
<protein>
    <submittedName>
        <fullName evidence="7">Putative periplasmic protein kinase ArgK and related GTPases of G3E family</fullName>
    </submittedName>
</protein>
<keyword evidence="2" id="KW-0547">Nucleotide-binding</keyword>
<dbReference type="GO" id="GO:0005525">
    <property type="term" value="F:GTP binding"/>
    <property type="evidence" value="ECO:0007669"/>
    <property type="project" value="UniProtKB-KW"/>
</dbReference>
<keyword evidence="5" id="KW-0143">Chaperone</keyword>
<evidence type="ECO:0000313" key="7">
    <source>
        <dbReference type="EMBL" id="CUV02559.1"/>
    </source>
</evidence>
<sequence>MSEIAERLLAGEQRALSRLITLLERGDPAAAEAMRAVDGHTGRGYTVGITGPPGAGKSTIVDQLTQLVRSTGQTVGIIAVDPTSPFSGGAILGDRIRMQRHYLDSGVFIRSVATRGQTGGLPRIVKSMVRALDAAGTDLIMVETVGVGQTELGIISVADTVLVALNPESGDAIQTLKAGVMEIADIFLVNKADREGSDQMAAAITGMLHMALVSPRWSPPVMLTTAHTGQGIEDLWGKIQDHRQDQTDSGDLEERRGRQRKREFIEAVEEVLAQRLRNKVENDPGLNATLEKVVAKETDPYSAALEYLESSLFSADWLNAP</sequence>
<organism evidence="7">
    <name type="scientific">hydrothermal vent metagenome</name>
    <dbReference type="NCBI Taxonomy" id="652676"/>
    <lineage>
        <taxon>unclassified sequences</taxon>
        <taxon>metagenomes</taxon>
        <taxon>ecological metagenomes</taxon>
    </lineage>
</organism>
<proteinExistence type="inferred from homology"/>
<dbReference type="SMART" id="SM00382">
    <property type="entry name" value="AAA"/>
    <property type="match status" value="1"/>
</dbReference>
<evidence type="ECO:0000259" key="6">
    <source>
        <dbReference type="SMART" id="SM00382"/>
    </source>
</evidence>
<name>A0A160V9A1_9ZZZZ</name>
<dbReference type="PANTHER" id="PTHR43087">
    <property type="entry name" value="LYSINE/ARGININE/ORNITHINE TRANSPORT SYSTEM KINASE"/>
    <property type="match status" value="1"/>
</dbReference>
<dbReference type="Gene3D" id="3.40.50.300">
    <property type="entry name" value="P-loop containing nucleotide triphosphate hydrolases"/>
    <property type="match status" value="1"/>
</dbReference>
<dbReference type="AlphaFoldDB" id="A0A160V9A1"/>
<dbReference type="EMBL" id="FAXA01000271">
    <property type="protein sequence ID" value="CUV02559.1"/>
    <property type="molecule type" value="Genomic_DNA"/>
</dbReference>
<feature type="domain" description="AAA+ ATPase" evidence="6">
    <location>
        <begin position="43"/>
        <end position="188"/>
    </location>
</feature>
<keyword evidence="3" id="KW-0378">Hydrolase</keyword>
<dbReference type="PANTHER" id="PTHR43087:SF1">
    <property type="entry name" value="LAO_AO TRANSPORT SYSTEM ATPASE"/>
    <property type="match status" value="1"/>
</dbReference>
<gene>
    <name evidence="7" type="ORF">MGWOODY_Clf328</name>
</gene>
<evidence type="ECO:0000256" key="4">
    <source>
        <dbReference type="ARBA" id="ARBA00023134"/>
    </source>
</evidence>
<evidence type="ECO:0000256" key="2">
    <source>
        <dbReference type="ARBA" id="ARBA00022741"/>
    </source>
</evidence>
<reference evidence="7" key="1">
    <citation type="submission" date="2015-10" db="EMBL/GenBank/DDBJ databases">
        <authorList>
            <person name="Gilbert D.G."/>
        </authorList>
    </citation>
    <scope>NUCLEOTIDE SEQUENCE</scope>
</reference>
<accession>A0A160V9A1</accession>
<evidence type="ECO:0000256" key="5">
    <source>
        <dbReference type="ARBA" id="ARBA00023186"/>
    </source>
</evidence>
<evidence type="ECO:0000256" key="3">
    <source>
        <dbReference type="ARBA" id="ARBA00022801"/>
    </source>
</evidence>
<dbReference type="InterPro" id="IPR003593">
    <property type="entry name" value="AAA+_ATPase"/>
</dbReference>
<dbReference type="Pfam" id="PF03308">
    <property type="entry name" value="MeaB"/>
    <property type="match status" value="1"/>
</dbReference>
<dbReference type="InterPro" id="IPR027417">
    <property type="entry name" value="P-loop_NTPase"/>
</dbReference>
<dbReference type="CDD" id="cd03114">
    <property type="entry name" value="MMAA-like"/>
    <property type="match status" value="1"/>
</dbReference>
<dbReference type="GO" id="GO:0003924">
    <property type="term" value="F:GTPase activity"/>
    <property type="evidence" value="ECO:0007669"/>
    <property type="project" value="InterPro"/>
</dbReference>
<dbReference type="GO" id="GO:0016301">
    <property type="term" value="F:kinase activity"/>
    <property type="evidence" value="ECO:0007669"/>
    <property type="project" value="UniProtKB-KW"/>
</dbReference>
<keyword evidence="7" id="KW-0418">Kinase</keyword>
<dbReference type="SUPFAM" id="SSF52540">
    <property type="entry name" value="P-loop containing nucleoside triphosphate hydrolases"/>
    <property type="match status" value="1"/>
</dbReference>
<evidence type="ECO:0000256" key="1">
    <source>
        <dbReference type="ARBA" id="ARBA00009625"/>
    </source>
</evidence>